<dbReference type="Proteomes" id="UP000320393">
    <property type="component" value="Unassembled WGS sequence"/>
</dbReference>
<gene>
    <name evidence="2" type="ORF">E6H02_02370</name>
</gene>
<sequence length="206" mass="21791">MTVRVVEHGPRARWVAWGVTAALAYIGAVAVAWPVPVRLLYDGLAPLPPYRWVHPPAERVGDNHPPQLGTGTITYGPSGSRPAEVATGDDQALVTFPQAVIAPRSGEPSIKVVITPLDPATVAPAPSGQRFDGNAYRIEANYATSAEPAILTGPVTVVLRYPVHGTLVCRFADPGWKTLPTNRFDGSQQVLANSDGLGIFVAATAR</sequence>
<organism evidence="2 3">
    <name type="scientific">Candidatus Segetimicrobium genomatis</name>
    <dbReference type="NCBI Taxonomy" id="2569760"/>
    <lineage>
        <taxon>Bacteria</taxon>
        <taxon>Bacillati</taxon>
        <taxon>Candidatus Sysuimicrobiota</taxon>
        <taxon>Candidatus Sysuimicrobiia</taxon>
        <taxon>Candidatus Sysuimicrobiales</taxon>
        <taxon>Candidatus Segetimicrobiaceae</taxon>
        <taxon>Candidatus Segetimicrobium</taxon>
    </lineage>
</organism>
<evidence type="ECO:0008006" key="4">
    <source>
        <dbReference type="Google" id="ProtNLM"/>
    </source>
</evidence>
<evidence type="ECO:0000313" key="2">
    <source>
        <dbReference type="EMBL" id="TMJ15192.1"/>
    </source>
</evidence>
<dbReference type="EMBL" id="VBAM01000069">
    <property type="protein sequence ID" value="TMJ15192.1"/>
    <property type="molecule type" value="Genomic_DNA"/>
</dbReference>
<keyword evidence="1" id="KW-0812">Transmembrane</keyword>
<comment type="caution">
    <text evidence="2">The sequence shown here is derived from an EMBL/GenBank/DDBJ whole genome shotgun (WGS) entry which is preliminary data.</text>
</comment>
<evidence type="ECO:0000256" key="1">
    <source>
        <dbReference type="SAM" id="Phobius"/>
    </source>
</evidence>
<name>A0A537M4M4_9BACT</name>
<reference evidence="2 3" key="1">
    <citation type="journal article" date="2019" name="Nat. Microbiol.">
        <title>Mediterranean grassland soil C-N compound turnover is dependent on rainfall and depth, and is mediated by genomically divergent microorganisms.</title>
        <authorList>
            <person name="Diamond S."/>
            <person name="Andeer P.F."/>
            <person name="Li Z."/>
            <person name="Crits-Christoph A."/>
            <person name="Burstein D."/>
            <person name="Anantharaman K."/>
            <person name="Lane K.R."/>
            <person name="Thomas B.C."/>
            <person name="Pan C."/>
            <person name="Northen T.R."/>
            <person name="Banfield J.F."/>
        </authorList>
    </citation>
    <scope>NUCLEOTIDE SEQUENCE [LARGE SCALE GENOMIC DNA]</scope>
    <source>
        <strain evidence="2">NP_5</strain>
    </source>
</reference>
<proteinExistence type="predicted"/>
<keyword evidence="1" id="KW-0472">Membrane</keyword>
<feature type="transmembrane region" description="Helical" evidence="1">
    <location>
        <begin position="14"/>
        <end position="35"/>
    </location>
</feature>
<evidence type="ECO:0000313" key="3">
    <source>
        <dbReference type="Proteomes" id="UP000320393"/>
    </source>
</evidence>
<accession>A0A537M4M4</accession>
<protein>
    <recommendedName>
        <fullName evidence="4">ZU5 domain-containing protein</fullName>
    </recommendedName>
</protein>
<keyword evidence="1" id="KW-1133">Transmembrane helix</keyword>
<dbReference type="AlphaFoldDB" id="A0A537M4M4"/>